<evidence type="ECO:0000313" key="11">
    <source>
        <dbReference type="Proteomes" id="UP000005225"/>
    </source>
</evidence>
<evidence type="ECO:0000313" key="10">
    <source>
        <dbReference type="Ensembl" id="ENSOGAP00000004630.2"/>
    </source>
</evidence>
<dbReference type="Proteomes" id="UP000005225">
    <property type="component" value="Unassembled WGS sequence"/>
</dbReference>
<dbReference type="OrthoDB" id="6108017at2759"/>
<sequence>MEQAPTMAEPRGPVDHGVQIRFITEPAGGAEMGTLRRGGRRPAKDARASSYGVAVRVQGIAGQPFVVLNSGDKGGDSFGVQIKGANNRGAGALSSDSDLPENPYSQVRGFPAPSQGSTSDEEPGASWNGRLLRSQSQASLAGPASVDPSNRSTSLLELAPKEASPASTVDTAPLCSVDSLINKFDSKLGGQVRGRTGRRMRTLPHEQRKRSKSLDSRLPQDTLEQERQSSNHWTSSTKHDSHIGSCKQPVLSQSSGFSHSCRTQDWVLQSFEEPQRKAQEPTMLQFKSTPDLLRDQQEAAAPGSVDHVKAAIYGILREGSSESETSVRRKVSLVLEQMQPLVMVSPGSTRATAGQGELTRKVEELQQKLDEEVKKRQKLEPSRVGLQQQLEEKVEECSRLQELLERRKGEAQQSTKELQNMKLLLDQGESLRRGLETQVVELQSKLKQVQGPEPAKEVLLKDLLETRELLEEVLEGKQRVEEQLRLRERELTALKGALKEEVASRDQEVEHVRQQYQRDTEQLRRSMQDVTQDHAALEAERQKMSALVRGLQRELEETSEETGHWQSMFQKNKEELRATKQELLQLRMEKEEMEEELGEKIEVLQRDLEQARAGAGDTRQVEELKKELRQTQEKLMELQAEQQSQEVAGRHRDCELEKQLAVLRVEADRVQELEQQNIQLQKTLQQLRQDCEEASKAKMVAEAEISVLGQRRIAVETTLRETQEENDEFRRCILGLEQQLKEARGRAEGGEAGEARLRDKVHRLEVEKQRLEEALNAAQEEEGSLAVAKRALEARLEESQRGLARLGQEQQALSRALEEEGKQREVLRRSKAELEEQKHLLDRTVDRLNKELGQIGEDSKQALQQLQAQLEDYKEKARREVADAQRQAKDWASEAEKNSGGLNRLQDEIQRLRQALQASQAERDTARLDKELLAQRLQGLEQEAESKKRSQEDRARQLKSLEEKVSRLEAELDEEKNTVELLTDRVTRGRDQVDQLRTELMQERSARQDLECDKISLERQNKDLKARLASSEGFQKPSASLSQLESQNQLLQERLQAEEREKTVLQSTNRKLERRVKELSIQIDDERQHVNNQKDQLSLRVKALKRQVDEAEEEIERLDGLRKKAQRELEEQHEVNEQLQARIKSLEKDSWRKASRSAAESALKHEGLSSDEEFDSVYDPSSIASLLTESNLQTSSC</sequence>
<evidence type="ECO:0000256" key="6">
    <source>
        <dbReference type="ARBA" id="ARBA00044075"/>
    </source>
</evidence>
<gene>
    <name evidence="10" type="primary">CGN</name>
</gene>
<dbReference type="eggNOG" id="ENOG502R9EI">
    <property type="taxonomic scope" value="Eukaryota"/>
</dbReference>
<dbReference type="GeneID" id="100941817"/>
<feature type="compositionally biased region" description="Basic and acidic residues" evidence="8">
    <location>
        <begin position="884"/>
        <end position="897"/>
    </location>
</feature>
<organism evidence="10 11">
    <name type="scientific">Otolemur garnettii</name>
    <name type="common">Small-eared galago</name>
    <name type="synonym">Garnett's greater bushbaby</name>
    <dbReference type="NCBI Taxonomy" id="30611"/>
    <lineage>
        <taxon>Eukaryota</taxon>
        <taxon>Metazoa</taxon>
        <taxon>Chordata</taxon>
        <taxon>Craniata</taxon>
        <taxon>Vertebrata</taxon>
        <taxon>Euteleostomi</taxon>
        <taxon>Mammalia</taxon>
        <taxon>Eutheria</taxon>
        <taxon>Euarchontoglires</taxon>
        <taxon>Primates</taxon>
        <taxon>Strepsirrhini</taxon>
        <taxon>Lorisiformes</taxon>
        <taxon>Galagidae</taxon>
        <taxon>Otolemur</taxon>
    </lineage>
</organism>
<feature type="region of interest" description="Disordered" evidence="8">
    <location>
        <begin position="884"/>
        <end position="903"/>
    </location>
</feature>
<evidence type="ECO:0000256" key="3">
    <source>
        <dbReference type="ARBA" id="ARBA00023054"/>
    </source>
</evidence>
<feature type="region of interest" description="Disordered" evidence="8">
    <location>
        <begin position="89"/>
        <end position="127"/>
    </location>
</feature>
<feature type="domain" description="Myosin tail" evidence="9">
    <location>
        <begin position="789"/>
        <end position="1146"/>
    </location>
</feature>
<dbReference type="HOGENOM" id="CLU_002036_0_0_1"/>
<dbReference type="GO" id="GO:0005923">
    <property type="term" value="C:bicellular tight junction"/>
    <property type="evidence" value="ECO:0007669"/>
    <property type="project" value="UniProtKB-SubCell"/>
</dbReference>
<reference evidence="11" key="1">
    <citation type="submission" date="2011-03" db="EMBL/GenBank/DDBJ databases">
        <title>Version 3 of the genome sequence of Otolemur garnettii (Bushbaby).</title>
        <authorList>
            <consortium name="The Broad Institute Genome Sequencing Platform"/>
            <person name="Di Palma F."/>
            <person name="Johnson J."/>
            <person name="Lander E.S."/>
            <person name="Lindblad-Toh K."/>
            <person name="Jaffe D.B."/>
            <person name="Gnerre S."/>
            <person name="MacCallum I."/>
            <person name="Przybylski D."/>
            <person name="Ribeiro F.J."/>
            <person name="Burton J.N."/>
            <person name="Walker B.J."/>
            <person name="Sharpe T."/>
            <person name="Hall G."/>
        </authorList>
    </citation>
    <scope>NUCLEOTIDE SEQUENCE [LARGE SCALE GENOMIC DNA]</scope>
</reference>
<keyword evidence="2" id="KW-0796">Tight junction</keyword>
<dbReference type="RefSeq" id="XP_003800416.1">
    <property type="nucleotide sequence ID" value="XM_003800368.3"/>
</dbReference>
<dbReference type="CTD" id="57530"/>
<dbReference type="EMBL" id="AAQR03162165">
    <property type="status" value="NOT_ANNOTATED_CDS"/>
    <property type="molecule type" value="Genomic_DNA"/>
</dbReference>
<dbReference type="Ensembl" id="ENSOGAT00000005179.2">
    <property type="protein sequence ID" value="ENSOGAP00000004630.2"/>
    <property type="gene ID" value="ENSOGAG00000005174.2"/>
</dbReference>
<dbReference type="InterPro" id="IPR002928">
    <property type="entry name" value="Myosin_tail"/>
</dbReference>
<keyword evidence="2" id="KW-0965">Cell junction</keyword>
<dbReference type="GO" id="GO:0008017">
    <property type="term" value="F:microtubule binding"/>
    <property type="evidence" value="ECO:0007669"/>
    <property type="project" value="TreeGrafter"/>
</dbReference>
<accession>H0WRH4</accession>
<dbReference type="OMA" id="HWREMFQ"/>
<evidence type="ECO:0000256" key="7">
    <source>
        <dbReference type="SAM" id="Coils"/>
    </source>
</evidence>
<dbReference type="GO" id="GO:0000226">
    <property type="term" value="P:microtubule cytoskeleton organization"/>
    <property type="evidence" value="ECO:0007669"/>
    <property type="project" value="TreeGrafter"/>
</dbReference>
<comment type="function">
    <text evidence="5">Probably plays a role in the formation and regulation of the tight junction (TJ) paracellular permeability barrier.</text>
</comment>
<dbReference type="AlphaFoldDB" id="H0WRH4"/>
<name>H0WRH4_OTOGA</name>
<evidence type="ECO:0000256" key="4">
    <source>
        <dbReference type="ARBA" id="ARBA00038467"/>
    </source>
</evidence>
<dbReference type="EMBL" id="AAQR03162166">
    <property type="status" value="NOT_ANNOTATED_CDS"/>
    <property type="molecule type" value="Genomic_DNA"/>
</dbReference>
<feature type="region of interest" description="Disordered" evidence="8">
    <location>
        <begin position="24"/>
        <end position="49"/>
    </location>
</feature>
<reference evidence="10" key="2">
    <citation type="submission" date="2025-08" db="UniProtKB">
        <authorList>
            <consortium name="Ensembl"/>
        </authorList>
    </citation>
    <scope>IDENTIFICATION</scope>
</reference>
<evidence type="ECO:0000256" key="8">
    <source>
        <dbReference type="SAM" id="MobiDB-lite"/>
    </source>
</evidence>
<feature type="coiled-coil region" evidence="7">
    <location>
        <begin position="355"/>
        <end position="410"/>
    </location>
</feature>
<evidence type="ECO:0000256" key="5">
    <source>
        <dbReference type="ARBA" id="ARBA00043864"/>
    </source>
</evidence>
<comment type="subcellular location">
    <subcellularLocation>
        <location evidence="1">Cell junction</location>
        <location evidence="1">Tight junction</location>
    </subcellularLocation>
</comment>
<evidence type="ECO:0000256" key="1">
    <source>
        <dbReference type="ARBA" id="ARBA00004435"/>
    </source>
</evidence>
<dbReference type="STRING" id="30611.ENSOGAP00000004630"/>
<dbReference type="PANTHER" id="PTHR46349:SF4">
    <property type="entry name" value="CINGULIN"/>
    <property type="match status" value="1"/>
</dbReference>
<dbReference type="EMBL" id="AAQR03162164">
    <property type="status" value="NOT_ANNOTATED_CDS"/>
    <property type="molecule type" value="Genomic_DNA"/>
</dbReference>
<keyword evidence="3 7" id="KW-0175">Coiled coil</keyword>
<comment type="similarity">
    <text evidence="4">Belongs to the cingulin family.</text>
</comment>
<dbReference type="PANTHER" id="PTHR46349">
    <property type="entry name" value="CINGULIN-LIKE PROTEIN 1-RELATED"/>
    <property type="match status" value="1"/>
</dbReference>
<feature type="region of interest" description="Disordered" evidence="8">
    <location>
        <begin position="188"/>
        <end position="250"/>
    </location>
</feature>
<keyword evidence="11" id="KW-1185">Reference proteome</keyword>
<dbReference type="Pfam" id="PF01576">
    <property type="entry name" value="Myosin_tail_1"/>
    <property type="match status" value="1"/>
</dbReference>
<dbReference type="FunCoup" id="H0WRH4">
    <property type="interactions" value="512"/>
</dbReference>
<dbReference type="EMBL" id="AAQR03162163">
    <property type="status" value="NOT_ANNOTATED_CDS"/>
    <property type="molecule type" value="Genomic_DNA"/>
</dbReference>
<evidence type="ECO:0000256" key="2">
    <source>
        <dbReference type="ARBA" id="ARBA00022427"/>
    </source>
</evidence>
<evidence type="ECO:0000259" key="9">
    <source>
        <dbReference type="Pfam" id="PF01576"/>
    </source>
</evidence>
<reference evidence="10" key="3">
    <citation type="submission" date="2025-09" db="UniProtKB">
        <authorList>
            <consortium name="Ensembl"/>
        </authorList>
    </citation>
    <scope>IDENTIFICATION</scope>
</reference>
<dbReference type="GO" id="GO:0016459">
    <property type="term" value="C:myosin complex"/>
    <property type="evidence" value="ECO:0007669"/>
    <property type="project" value="InterPro"/>
</dbReference>
<feature type="compositionally biased region" description="Basic residues" evidence="8">
    <location>
        <begin position="195"/>
        <end position="211"/>
    </location>
</feature>
<dbReference type="GeneTree" id="ENSGT00940000162698"/>
<dbReference type="KEGG" id="oga:100941817"/>
<dbReference type="InParanoid" id="H0WRH4"/>
<feature type="region of interest" description="Disordered" evidence="8">
    <location>
        <begin position="1154"/>
        <end position="1175"/>
    </location>
</feature>
<dbReference type="RefSeq" id="XP_023375180.1">
    <property type="nucleotide sequence ID" value="XM_023519412.1"/>
</dbReference>
<protein>
    <recommendedName>
        <fullName evidence="6">Cingulin</fullName>
    </recommendedName>
</protein>
<proteinExistence type="inferred from homology"/>